<keyword evidence="1" id="KW-0732">Signal</keyword>
<proteinExistence type="predicted"/>
<dbReference type="Gene3D" id="2.70.70.10">
    <property type="entry name" value="Glucose Permease (Domain IIA)"/>
    <property type="match status" value="1"/>
</dbReference>
<dbReference type="InterPro" id="IPR016047">
    <property type="entry name" value="M23ase_b-sheet_dom"/>
</dbReference>
<feature type="domain" description="M23ase beta-sheet core" evidence="2">
    <location>
        <begin position="154"/>
        <end position="247"/>
    </location>
</feature>
<dbReference type="SUPFAM" id="SSF51261">
    <property type="entry name" value="Duplicated hybrid motif"/>
    <property type="match status" value="1"/>
</dbReference>
<dbReference type="AlphaFoldDB" id="A0A1F8FV78"/>
<evidence type="ECO:0000313" key="4">
    <source>
        <dbReference type="Proteomes" id="UP000177796"/>
    </source>
</evidence>
<evidence type="ECO:0000313" key="3">
    <source>
        <dbReference type="EMBL" id="OGN16478.1"/>
    </source>
</evidence>
<dbReference type="Pfam" id="PF01551">
    <property type="entry name" value="Peptidase_M23"/>
    <property type="match status" value="1"/>
</dbReference>
<sequence>MILIDLPAQTADTSVFLIIFRWPFYQVAANRVLVAVDVEQEPGIYPISLVQNLRPRPFGQLTVRKGVFPKINLPRIYVDSQKKVRLEEEESAIVQALGSGPLLYPSQQLKDRFDYPLEKLSADNVRSYVSDGIGSVRTRLRVWPDRRKEWHTAVHRGVDLKARYENVKAINPGMVVLTGNYLAEGQFIVIYHGSDVYSLYMHLSKIYALTEQYVAKGEIIAQSGESGNATGPCLHFAIRAFGASVNPLEFIEIYNPFLE</sequence>
<dbReference type="GO" id="GO:0004222">
    <property type="term" value="F:metalloendopeptidase activity"/>
    <property type="evidence" value="ECO:0007669"/>
    <property type="project" value="TreeGrafter"/>
</dbReference>
<dbReference type="PANTHER" id="PTHR21666:SF289">
    <property type="entry name" value="L-ALA--D-GLU ENDOPEPTIDASE"/>
    <property type="match status" value="1"/>
</dbReference>
<evidence type="ECO:0000256" key="1">
    <source>
        <dbReference type="ARBA" id="ARBA00022729"/>
    </source>
</evidence>
<name>A0A1F8FV78_9BACT</name>
<dbReference type="CDD" id="cd12797">
    <property type="entry name" value="M23_peptidase"/>
    <property type="match status" value="1"/>
</dbReference>
<evidence type="ECO:0000259" key="2">
    <source>
        <dbReference type="Pfam" id="PF01551"/>
    </source>
</evidence>
<dbReference type="InterPro" id="IPR050570">
    <property type="entry name" value="Cell_wall_metabolism_enzyme"/>
</dbReference>
<accession>A0A1F8FV78</accession>
<comment type="caution">
    <text evidence="3">The sequence shown here is derived from an EMBL/GenBank/DDBJ whole genome shotgun (WGS) entry which is preliminary data.</text>
</comment>
<protein>
    <recommendedName>
        <fullName evidence="2">M23ase beta-sheet core domain-containing protein</fullName>
    </recommendedName>
</protein>
<dbReference type="InterPro" id="IPR011055">
    <property type="entry name" value="Dup_hybrid_motif"/>
</dbReference>
<dbReference type="PANTHER" id="PTHR21666">
    <property type="entry name" value="PEPTIDASE-RELATED"/>
    <property type="match status" value="1"/>
</dbReference>
<organism evidence="3 4">
    <name type="scientific">Candidatus Yanofskybacteria bacterium RIFCSPHIGHO2_02_FULL_46_19</name>
    <dbReference type="NCBI Taxonomy" id="1802684"/>
    <lineage>
        <taxon>Bacteria</taxon>
        <taxon>Candidatus Yanofskyibacteriota</taxon>
    </lineage>
</organism>
<dbReference type="Proteomes" id="UP000177796">
    <property type="component" value="Unassembled WGS sequence"/>
</dbReference>
<dbReference type="EMBL" id="MGJY01000012">
    <property type="protein sequence ID" value="OGN16478.1"/>
    <property type="molecule type" value="Genomic_DNA"/>
</dbReference>
<gene>
    <name evidence="3" type="ORF">A3C81_00740</name>
</gene>
<reference evidence="3 4" key="1">
    <citation type="journal article" date="2016" name="Nat. Commun.">
        <title>Thousands of microbial genomes shed light on interconnected biogeochemical processes in an aquifer system.</title>
        <authorList>
            <person name="Anantharaman K."/>
            <person name="Brown C.T."/>
            <person name="Hug L.A."/>
            <person name="Sharon I."/>
            <person name="Castelle C.J."/>
            <person name="Probst A.J."/>
            <person name="Thomas B.C."/>
            <person name="Singh A."/>
            <person name="Wilkins M.J."/>
            <person name="Karaoz U."/>
            <person name="Brodie E.L."/>
            <person name="Williams K.H."/>
            <person name="Hubbard S.S."/>
            <person name="Banfield J.F."/>
        </authorList>
    </citation>
    <scope>NUCLEOTIDE SEQUENCE [LARGE SCALE GENOMIC DNA]</scope>
</reference>